<feature type="region of interest" description="Disordered" evidence="1">
    <location>
        <begin position="1"/>
        <end position="375"/>
    </location>
</feature>
<feature type="compositionally biased region" description="Basic and acidic residues" evidence="1">
    <location>
        <begin position="9"/>
        <end position="47"/>
    </location>
</feature>
<evidence type="ECO:0000313" key="3">
    <source>
        <dbReference type="Proteomes" id="UP001148312"/>
    </source>
</evidence>
<feature type="compositionally biased region" description="Low complexity" evidence="1">
    <location>
        <begin position="334"/>
        <end position="347"/>
    </location>
</feature>
<reference evidence="2" key="2">
    <citation type="journal article" date="2023" name="IMA Fungus">
        <title>Comparative genomic study of the Penicillium genus elucidates a diverse pangenome and 15 lateral gene transfer events.</title>
        <authorList>
            <person name="Petersen C."/>
            <person name="Sorensen T."/>
            <person name="Nielsen M.R."/>
            <person name="Sondergaard T.E."/>
            <person name="Sorensen J.L."/>
            <person name="Fitzpatrick D.A."/>
            <person name="Frisvad J.C."/>
            <person name="Nielsen K.L."/>
        </authorList>
    </citation>
    <scope>NUCLEOTIDE SEQUENCE</scope>
    <source>
        <strain evidence="2">IBT 30728</strain>
    </source>
</reference>
<feature type="compositionally biased region" description="Basic and acidic residues" evidence="1">
    <location>
        <begin position="187"/>
        <end position="203"/>
    </location>
</feature>
<gene>
    <name evidence="2" type="ORF">N7539_000411</name>
</gene>
<feature type="compositionally biased region" description="Basic residues" evidence="1">
    <location>
        <begin position="240"/>
        <end position="253"/>
    </location>
</feature>
<feature type="compositionally biased region" description="Basic and acidic residues" evidence="1">
    <location>
        <begin position="222"/>
        <end position="239"/>
    </location>
</feature>
<reference evidence="2" key="1">
    <citation type="submission" date="2022-12" db="EMBL/GenBank/DDBJ databases">
        <authorList>
            <person name="Petersen C."/>
        </authorList>
    </citation>
    <scope>NUCLEOTIDE SEQUENCE</scope>
    <source>
        <strain evidence="2">IBT 30728</strain>
    </source>
</reference>
<accession>A0A9X0C2L7</accession>
<dbReference type="GeneID" id="81620264"/>
<feature type="compositionally biased region" description="Polar residues" evidence="1">
    <location>
        <begin position="118"/>
        <end position="128"/>
    </location>
</feature>
<comment type="caution">
    <text evidence="2">The sequence shown here is derived from an EMBL/GenBank/DDBJ whole genome shotgun (WGS) entry which is preliminary data.</text>
</comment>
<feature type="compositionally biased region" description="Polar residues" evidence="1">
    <location>
        <begin position="313"/>
        <end position="327"/>
    </location>
</feature>
<keyword evidence="2" id="KW-0418">Kinase</keyword>
<evidence type="ECO:0000313" key="2">
    <source>
        <dbReference type="EMBL" id="KAJ5495295.1"/>
    </source>
</evidence>
<sequence>MAGTHRSPILRDSRSGDLGRESRDTELRRGRGSNRDRGRGRYYDRGGRSSQSSKQHYDNYNRSPPRGPRLGSDALHASKEFPSNRSTRPSPGPASTIRDDRKLGVRRSSISRDWGDTWDSNPTGSSRTSLREHSPSAPLAKRKRTRSPSPHSQRPPPRPRPFQNGNRRDRSPPSGPRGRLPGRGGIRGRDRWGKDHRRSDNLRSARSRSPARSGNHGNFRVSPDHRPRSPVDEQGEKGSRPRPRPRSLSRHSARSAGSKESTSSTFPQDDSSVHKSRAYQTGRSGHDRPHSPGHSLQAFNGNDVTKPNVGRGESQNGPFEQRQSSSRPPRGYTRSPSPGRKSSSWSRYGTPPPRSPNKRIGADDDGWGNSKSGTG</sequence>
<feature type="compositionally biased region" description="Polar residues" evidence="1">
    <location>
        <begin position="259"/>
        <end position="270"/>
    </location>
</feature>
<keyword evidence="3" id="KW-1185">Reference proteome</keyword>
<evidence type="ECO:0000256" key="1">
    <source>
        <dbReference type="SAM" id="MobiDB-lite"/>
    </source>
</evidence>
<keyword evidence="2" id="KW-0808">Transferase</keyword>
<proteinExistence type="predicted"/>
<dbReference type="AlphaFoldDB" id="A0A9X0C2L7"/>
<dbReference type="RefSeq" id="XP_056794308.1">
    <property type="nucleotide sequence ID" value="XM_056930015.1"/>
</dbReference>
<name>A0A9X0C2L7_9EURO</name>
<dbReference type="GO" id="GO:0016301">
    <property type="term" value="F:kinase activity"/>
    <property type="evidence" value="ECO:0007669"/>
    <property type="project" value="UniProtKB-KW"/>
</dbReference>
<organism evidence="2 3">
    <name type="scientific">Penicillium diatomitis</name>
    <dbReference type="NCBI Taxonomy" id="2819901"/>
    <lineage>
        <taxon>Eukaryota</taxon>
        <taxon>Fungi</taxon>
        <taxon>Dikarya</taxon>
        <taxon>Ascomycota</taxon>
        <taxon>Pezizomycotina</taxon>
        <taxon>Eurotiomycetes</taxon>
        <taxon>Eurotiomycetidae</taxon>
        <taxon>Eurotiales</taxon>
        <taxon>Aspergillaceae</taxon>
        <taxon>Penicillium</taxon>
    </lineage>
</organism>
<dbReference type="Proteomes" id="UP001148312">
    <property type="component" value="Unassembled WGS sequence"/>
</dbReference>
<protein>
    <submittedName>
        <fullName evidence="2">Kinase subunit of RNA polymerase II carboxy-terminal domain kinase I</fullName>
    </submittedName>
</protein>
<dbReference type="EMBL" id="JAPWDQ010000001">
    <property type="protein sequence ID" value="KAJ5495295.1"/>
    <property type="molecule type" value="Genomic_DNA"/>
</dbReference>